<accession>A0A0A9FAI5</accession>
<reference evidence="1" key="1">
    <citation type="submission" date="2014-09" db="EMBL/GenBank/DDBJ databases">
        <authorList>
            <person name="Magalhaes I.L.F."/>
            <person name="Oliveira U."/>
            <person name="Santos F.R."/>
            <person name="Vidigal T.H.D.A."/>
            <person name="Brescovit A.D."/>
            <person name="Santos A.J."/>
        </authorList>
    </citation>
    <scope>NUCLEOTIDE SEQUENCE</scope>
    <source>
        <tissue evidence="1">Shoot tissue taken approximately 20 cm above the soil surface</tissue>
    </source>
</reference>
<dbReference type="EMBL" id="GBRH01190780">
    <property type="protein sequence ID" value="JAE07116.1"/>
    <property type="molecule type" value="Transcribed_RNA"/>
</dbReference>
<sequence>MNLWIFVSNLAICKDFFLISLFGVLCIDVRCGVEIVPYDAKSPIFFTFQGNVLHRFRIACCRGC</sequence>
<name>A0A0A9FAI5_ARUDO</name>
<protein>
    <submittedName>
        <fullName evidence="1">Uncharacterized protein</fullName>
    </submittedName>
</protein>
<proteinExistence type="predicted"/>
<evidence type="ECO:0000313" key="1">
    <source>
        <dbReference type="EMBL" id="JAE07116.1"/>
    </source>
</evidence>
<organism evidence="1">
    <name type="scientific">Arundo donax</name>
    <name type="common">Giant reed</name>
    <name type="synonym">Donax arundinaceus</name>
    <dbReference type="NCBI Taxonomy" id="35708"/>
    <lineage>
        <taxon>Eukaryota</taxon>
        <taxon>Viridiplantae</taxon>
        <taxon>Streptophyta</taxon>
        <taxon>Embryophyta</taxon>
        <taxon>Tracheophyta</taxon>
        <taxon>Spermatophyta</taxon>
        <taxon>Magnoliopsida</taxon>
        <taxon>Liliopsida</taxon>
        <taxon>Poales</taxon>
        <taxon>Poaceae</taxon>
        <taxon>PACMAD clade</taxon>
        <taxon>Arundinoideae</taxon>
        <taxon>Arundineae</taxon>
        <taxon>Arundo</taxon>
    </lineage>
</organism>
<reference evidence="1" key="2">
    <citation type="journal article" date="2015" name="Data Brief">
        <title>Shoot transcriptome of the giant reed, Arundo donax.</title>
        <authorList>
            <person name="Barrero R.A."/>
            <person name="Guerrero F.D."/>
            <person name="Moolhuijzen P."/>
            <person name="Goolsby J.A."/>
            <person name="Tidwell J."/>
            <person name="Bellgard S.E."/>
            <person name="Bellgard M.I."/>
        </authorList>
    </citation>
    <scope>NUCLEOTIDE SEQUENCE</scope>
    <source>
        <tissue evidence="1">Shoot tissue taken approximately 20 cm above the soil surface</tissue>
    </source>
</reference>
<dbReference type="AlphaFoldDB" id="A0A0A9FAI5"/>